<accession>A0A7C8HH66</accession>
<dbReference type="Pfam" id="PF06353">
    <property type="entry name" value="DUF1062"/>
    <property type="match status" value="1"/>
</dbReference>
<sequence>MSLIDHCSRRGEMGKTVGGSKSLVKQFCATGGGSRAKKRSFKRCKHTYKLPIYSRISKKRLNKAEYEAFLRNDREIVYQYGLDRVLLQKNNVEILEEPAYVLRNGGEDTERDVIRFRNPYHLRIRYDRLIAECLKISRSEAKRVLENGVLSVEVVP</sequence>
<dbReference type="InterPro" id="IPR009412">
    <property type="entry name" value="DUF1062"/>
</dbReference>
<reference evidence="1 2" key="1">
    <citation type="submission" date="2019-12" db="EMBL/GenBank/DDBJ databases">
        <title>Defluviitalea raffinosedens, isolated from a biogas fermenter, genome sequencing and characterization.</title>
        <authorList>
            <person name="Rettenmaier R."/>
            <person name="Schneider M."/>
            <person name="Neuhaus K."/>
            <person name="Liebl W."/>
            <person name="Zverlov V."/>
        </authorList>
    </citation>
    <scope>NUCLEOTIDE SEQUENCE [LARGE SCALE GENOMIC DNA]</scope>
    <source>
        <strain evidence="1 2">249c-K6</strain>
    </source>
</reference>
<keyword evidence="2" id="KW-1185">Reference proteome</keyword>
<dbReference type="AlphaFoldDB" id="A0A7C8HH66"/>
<evidence type="ECO:0000313" key="2">
    <source>
        <dbReference type="Proteomes" id="UP000483018"/>
    </source>
</evidence>
<gene>
    <name evidence="1" type="ORF">GND95_08475</name>
</gene>
<comment type="caution">
    <text evidence="1">The sequence shown here is derived from an EMBL/GenBank/DDBJ whole genome shotgun (WGS) entry which is preliminary data.</text>
</comment>
<organism evidence="1 2">
    <name type="scientific">Defluviitalea raffinosedens</name>
    <dbReference type="NCBI Taxonomy" id="1450156"/>
    <lineage>
        <taxon>Bacteria</taxon>
        <taxon>Bacillati</taxon>
        <taxon>Bacillota</taxon>
        <taxon>Clostridia</taxon>
        <taxon>Lachnospirales</taxon>
        <taxon>Defluviitaleaceae</taxon>
        <taxon>Defluviitalea</taxon>
    </lineage>
</organism>
<protein>
    <submittedName>
        <fullName evidence="1">DUF1062 domain-containing protein</fullName>
    </submittedName>
</protein>
<proteinExistence type="predicted"/>
<dbReference type="RefSeq" id="WP_330576561.1">
    <property type="nucleotide sequence ID" value="NZ_WSLF01000007.1"/>
</dbReference>
<name>A0A7C8HH66_9FIRM</name>
<dbReference type="Proteomes" id="UP000483018">
    <property type="component" value="Unassembled WGS sequence"/>
</dbReference>
<dbReference type="EMBL" id="WSLF01000007">
    <property type="protein sequence ID" value="KAE9633682.1"/>
    <property type="molecule type" value="Genomic_DNA"/>
</dbReference>
<evidence type="ECO:0000313" key="1">
    <source>
        <dbReference type="EMBL" id="KAE9633682.1"/>
    </source>
</evidence>